<evidence type="ECO:0000259" key="6">
    <source>
        <dbReference type="Pfam" id="PF08242"/>
    </source>
</evidence>
<dbReference type="Pfam" id="PF08242">
    <property type="entry name" value="Methyltransf_12"/>
    <property type="match status" value="1"/>
</dbReference>
<feature type="domain" description="Methyltransferase type 12" evidence="6">
    <location>
        <begin position="231"/>
        <end position="333"/>
    </location>
</feature>
<dbReference type="SMR" id="A0A482WNU7"/>
<gene>
    <name evidence="7" type="ORF">LSTR_LSTR014328</name>
</gene>
<dbReference type="EC" id="2.1.1.-" evidence="4"/>
<feature type="compositionally biased region" description="Polar residues" evidence="5">
    <location>
        <begin position="159"/>
        <end position="190"/>
    </location>
</feature>
<keyword evidence="3 4" id="KW-0808">Transferase</keyword>
<dbReference type="OrthoDB" id="417697at2759"/>
<feature type="compositionally biased region" description="Low complexity" evidence="5">
    <location>
        <begin position="114"/>
        <end position="123"/>
    </location>
</feature>
<evidence type="ECO:0000256" key="3">
    <source>
        <dbReference type="ARBA" id="ARBA00022679"/>
    </source>
</evidence>
<dbReference type="Gene3D" id="3.40.50.150">
    <property type="entry name" value="Vaccinia Virus protein VP39"/>
    <property type="match status" value="1"/>
</dbReference>
<proteinExistence type="inferred from homology"/>
<evidence type="ECO:0000256" key="2">
    <source>
        <dbReference type="ARBA" id="ARBA00022603"/>
    </source>
</evidence>
<dbReference type="InterPro" id="IPR013217">
    <property type="entry name" value="Methyltransf_12"/>
</dbReference>
<dbReference type="InterPro" id="IPR029063">
    <property type="entry name" value="SAM-dependent_MTases_sf"/>
</dbReference>
<sequence length="419" mass="48182">MDDPEKRPQFGNRHLLDKNDTFQHNAWDNVQWNDEQKAKAEEKVNEQMSKLISEERQKELQSTADKSWDAFYSIHQNRFFKDRHWLFTEFPELAPNLDQEKTTNEETNPSKQIDNSSNPDSNPENILKQTELLTIKDKSTENDSKDFENQGKRLEDTSAKSSNSEILESVTSETALKHSTSNGESSNSKILESVTSKTASKNLTSNCSNFESLGSISLTSCSEIVRKKNILEIGCGVGNSIFPILQYSKDPNLFVYGCDFSSTAIDVLKQSKHYDTARCNAFVCDITQEDWRAPFEFESLDIVIIIFVLSAIHPDKVTSVINKVYKYLRPGGLAVFRDYGRYDMAQLRFKPGQCLRKNFYAKGDGTFVYYFTKEEVGELFTKAGFTQVQLLEDKRLQVNRGKRIEMYRVWIQGKFRKPE</sequence>
<dbReference type="Proteomes" id="UP000291343">
    <property type="component" value="Unassembled WGS sequence"/>
</dbReference>
<evidence type="ECO:0000256" key="4">
    <source>
        <dbReference type="PIRNR" id="PIRNR037755"/>
    </source>
</evidence>
<dbReference type="AlphaFoldDB" id="A0A482WNU7"/>
<keyword evidence="8" id="KW-1185">Reference proteome</keyword>
<feature type="region of interest" description="Disordered" evidence="5">
    <location>
        <begin position="96"/>
        <end position="190"/>
    </location>
</feature>
<evidence type="ECO:0000313" key="8">
    <source>
        <dbReference type="Proteomes" id="UP000291343"/>
    </source>
</evidence>
<keyword evidence="2 4" id="KW-0489">Methyltransferase</keyword>
<organism evidence="7 8">
    <name type="scientific">Laodelphax striatellus</name>
    <name type="common">Small brown planthopper</name>
    <name type="synonym">Delphax striatella</name>
    <dbReference type="NCBI Taxonomy" id="195883"/>
    <lineage>
        <taxon>Eukaryota</taxon>
        <taxon>Metazoa</taxon>
        <taxon>Ecdysozoa</taxon>
        <taxon>Arthropoda</taxon>
        <taxon>Hexapoda</taxon>
        <taxon>Insecta</taxon>
        <taxon>Pterygota</taxon>
        <taxon>Neoptera</taxon>
        <taxon>Paraneoptera</taxon>
        <taxon>Hemiptera</taxon>
        <taxon>Auchenorrhyncha</taxon>
        <taxon>Fulgoroidea</taxon>
        <taxon>Delphacidae</taxon>
        <taxon>Criomorphinae</taxon>
        <taxon>Laodelphax</taxon>
    </lineage>
</organism>
<dbReference type="GO" id="GO:0052735">
    <property type="term" value="F:tRNA (cytidine-3-)-methyltransferase activity"/>
    <property type="evidence" value="ECO:0007669"/>
    <property type="project" value="TreeGrafter"/>
</dbReference>
<comment type="caution">
    <text evidence="7">The sequence shown here is derived from an EMBL/GenBank/DDBJ whole genome shotgun (WGS) entry which is preliminary data.</text>
</comment>
<comment type="function">
    <text evidence="4">S-adenosyl-L-methionine-dependent methyltransferase.</text>
</comment>
<dbReference type="GO" id="GO:0032259">
    <property type="term" value="P:methylation"/>
    <property type="evidence" value="ECO:0007669"/>
    <property type="project" value="UniProtKB-KW"/>
</dbReference>
<evidence type="ECO:0000256" key="1">
    <source>
        <dbReference type="ARBA" id="ARBA00009725"/>
    </source>
</evidence>
<dbReference type="STRING" id="195883.A0A482WNU7"/>
<protein>
    <recommendedName>
        <fullName evidence="4">tRNA N(3)-methylcytidine methyltransferase</fullName>
        <ecNumber evidence="4">2.1.1.-</ecNumber>
    </recommendedName>
</protein>
<dbReference type="InParanoid" id="A0A482WNU7"/>
<dbReference type="SUPFAM" id="SSF53335">
    <property type="entry name" value="S-adenosyl-L-methionine-dependent methyltransferases"/>
    <property type="match status" value="1"/>
</dbReference>
<name>A0A482WNU7_LAOST</name>
<reference evidence="7 8" key="1">
    <citation type="journal article" date="2017" name="Gigascience">
        <title>Genome sequence of the small brown planthopper, Laodelphax striatellus.</title>
        <authorList>
            <person name="Zhu J."/>
            <person name="Jiang F."/>
            <person name="Wang X."/>
            <person name="Yang P."/>
            <person name="Bao Y."/>
            <person name="Zhao W."/>
            <person name="Wang W."/>
            <person name="Lu H."/>
            <person name="Wang Q."/>
            <person name="Cui N."/>
            <person name="Li J."/>
            <person name="Chen X."/>
            <person name="Luo L."/>
            <person name="Yu J."/>
            <person name="Kang L."/>
            <person name="Cui F."/>
        </authorList>
    </citation>
    <scope>NUCLEOTIDE SEQUENCE [LARGE SCALE GENOMIC DNA]</scope>
    <source>
        <strain evidence="7">Lst14</strain>
    </source>
</reference>
<evidence type="ECO:0000313" key="7">
    <source>
        <dbReference type="EMBL" id="RZF35168.1"/>
    </source>
</evidence>
<feature type="compositionally biased region" description="Basic and acidic residues" evidence="5">
    <location>
        <begin position="134"/>
        <end position="158"/>
    </location>
</feature>
<comment type="similarity">
    <text evidence="1 4">Belongs to the methyltransferase superfamily. METL family.</text>
</comment>
<dbReference type="PANTHER" id="PTHR22809">
    <property type="entry name" value="METHYLTRANSFERASE-RELATED"/>
    <property type="match status" value="1"/>
</dbReference>
<dbReference type="EMBL" id="QKKF02029496">
    <property type="protein sequence ID" value="RZF35168.1"/>
    <property type="molecule type" value="Genomic_DNA"/>
</dbReference>
<accession>A0A482WNU7</accession>
<dbReference type="PIRSF" id="PIRSF037755">
    <property type="entry name" value="Mettl2_prd"/>
    <property type="match status" value="1"/>
</dbReference>
<evidence type="ECO:0000256" key="5">
    <source>
        <dbReference type="SAM" id="MobiDB-lite"/>
    </source>
</evidence>
<dbReference type="PANTHER" id="PTHR22809:SF11">
    <property type="entry name" value="TRNA N(3)-METHYLCYTIDINE METHYLTRANSFERASE METTL2"/>
    <property type="match status" value="1"/>
</dbReference>
<dbReference type="FunCoup" id="A0A482WNU7">
    <property type="interactions" value="785"/>
</dbReference>
<dbReference type="CDD" id="cd02440">
    <property type="entry name" value="AdoMet_MTases"/>
    <property type="match status" value="1"/>
</dbReference>
<dbReference type="InterPro" id="IPR026113">
    <property type="entry name" value="METTL2/6/8-like"/>
</dbReference>